<reference evidence="2 3" key="1">
    <citation type="submission" date="2018-11" db="EMBL/GenBank/DDBJ databases">
        <title>The Potential of Streptomyces as Biocontrol Agents against the Tomato grey mould, Botrytis cinerea (Gray mold) Frontiers in Microbiology.</title>
        <authorList>
            <person name="Li D."/>
        </authorList>
    </citation>
    <scope>NUCLEOTIDE SEQUENCE [LARGE SCALE GENOMIC DNA]</scope>
    <source>
        <strain evidence="2 3">NEAU-LD23</strain>
    </source>
</reference>
<feature type="region of interest" description="Disordered" evidence="1">
    <location>
        <begin position="936"/>
        <end position="985"/>
    </location>
</feature>
<dbReference type="AlphaFoldDB" id="A0A3M8TBY2"/>
<comment type="caution">
    <text evidence="2">The sequence shown here is derived from an EMBL/GenBank/DDBJ whole genome shotgun (WGS) entry which is preliminary data.</text>
</comment>
<accession>A0A3M8TBY2</accession>
<organism evidence="2 3">
    <name type="scientific">Streptomyces botrytidirepellens</name>
    <dbReference type="NCBI Taxonomy" id="2486417"/>
    <lineage>
        <taxon>Bacteria</taxon>
        <taxon>Bacillati</taxon>
        <taxon>Actinomycetota</taxon>
        <taxon>Actinomycetes</taxon>
        <taxon>Kitasatosporales</taxon>
        <taxon>Streptomycetaceae</taxon>
        <taxon>Streptomyces</taxon>
    </lineage>
</organism>
<evidence type="ECO:0000313" key="3">
    <source>
        <dbReference type="Proteomes" id="UP000275401"/>
    </source>
</evidence>
<name>A0A3M8TBY2_9ACTN</name>
<dbReference type="EMBL" id="RIBZ01000808">
    <property type="protein sequence ID" value="RNF88212.1"/>
    <property type="molecule type" value="Genomic_DNA"/>
</dbReference>
<sequence length="1011" mass="110015">MRSELLTALLARLDRFAAAADPRDVLDADAPRRAAELMAASDDPEHDLEVRRAVGWVHWHRYGLLGDESELRLAETLLRPVYEADPLDVPEALRSAFAPEPDDDWVALSDTELGHFLGNLEPERIAQALSDLRDAVSRTPPHDPGYAKEVVLLVTLLSTALDHVEDPCPLRDSVEAARRAVDALPPGHAGWAAVQSQLGNFLRDWYLRTGELSALHEALDRSRRSTAANPRSSMALSNFSIALLDAFRRIGDITYLEEAVATGRRAVEAIPQDDPLMAVYLTNLGVALHKWADVTGDDAAEAEVLRTARRAVALTEEDHPAHPLYLSNLASVLKTSYERTEDKALLAEAIEVGRRAVGATPADDPRRPHRLGVFGGALQEWFEATGELPTLDEAVEVFREAVDRTPEEHPRRVQHLHMLSYALLLSYDRYGTREILHETIALGRRALAGTPADYPDLAQRIVHHVNGLSAWYEHTGDLETLDEAIDVCHHALETLDHRPGGLLNALVVALRLKYERAPDRSLLEEAVAVGREAVTVARDELGPLTNLGCALAVLAEREDDDPAILDEAIDVLRRASDADPFCLTNLASPLLVRYERTRDRASAEEAVEVSRRALALTPEGPQRAPQLFTLGQALESLYEASSDPRTHTQAIATYLAAAVLPEAAVGVRAEAGRSAGWLAMSAGRAEAALTGYATAVELLPLLVTRFLDRSDAEHWLKHYSGLAASAAAYALEAGDPERAVTLLEQGRGVLLDRAMSTRSALTDLRERAPELADRFQRLGAALETGGQGPSERRHEHARDLEAVIEEIRALPHFTSFLLPPTLTELMAERRDGPVVLINVSRWRCDALALTPAGVRHIPLPDLGLQDVTAWVKAFVGALDVSRSVANDALETILGRLWDTVAEPVLTALGFTRSPDPDDTWPRLWWAPVGPLQTFRCTPRATMTPTAGPSSTGSSPRTLRRSAPSPTSAAAATPASAPYGPAASSSRCPIPRTPLTCPAPVTRLVCFPAPPS</sequence>
<dbReference type="Gene3D" id="1.25.40.10">
    <property type="entry name" value="Tetratricopeptide repeat domain"/>
    <property type="match status" value="3"/>
</dbReference>
<evidence type="ECO:0008006" key="4">
    <source>
        <dbReference type="Google" id="ProtNLM"/>
    </source>
</evidence>
<dbReference type="Pfam" id="PF13374">
    <property type="entry name" value="TPR_10"/>
    <property type="match status" value="1"/>
</dbReference>
<protein>
    <recommendedName>
        <fullName evidence="4">CHAT domain-containing protein</fullName>
    </recommendedName>
</protein>
<evidence type="ECO:0000256" key="1">
    <source>
        <dbReference type="SAM" id="MobiDB-lite"/>
    </source>
</evidence>
<keyword evidence="3" id="KW-1185">Reference proteome</keyword>
<proteinExistence type="predicted"/>
<dbReference type="Proteomes" id="UP000275401">
    <property type="component" value="Unassembled WGS sequence"/>
</dbReference>
<feature type="compositionally biased region" description="Low complexity" evidence="1">
    <location>
        <begin position="940"/>
        <end position="985"/>
    </location>
</feature>
<dbReference type="InterPro" id="IPR011990">
    <property type="entry name" value="TPR-like_helical_dom_sf"/>
</dbReference>
<gene>
    <name evidence="2" type="ORF">EEJ42_41525</name>
</gene>
<evidence type="ECO:0000313" key="2">
    <source>
        <dbReference type="EMBL" id="RNF88212.1"/>
    </source>
</evidence>